<gene>
    <name evidence="1" type="ORF">SPELUC_LOCUS844</name>
</gene>
<sequence length="72" mass="8744">MSWPKQKLGDIDEHLMQIFDLYKCRNNNQENNNPSQFEFFCTVNISTLEENSKEQADYIIDIIFKIDNYMWM</sequence>
<name>A0ACA9K540_9GLOM</name>
<proteinExistence type="predicted"/>
<evidence type="ECO:0000313" key="1">
    <source>
        <dbReference type="EMBL" id="CAG8451993.1"/>
    </source>
</evidence>
<keyword evidence="2" id="KW-1185">Reference proteome</keyword>
<dbReference type="Proteomes" id="UP000789366">
    <property type="component" value="Unassembled WGS sequence"/>
</dbReference>
<dbReference type="EMBL" id="CAJVPW010000375">
    <property type="protein sequence ID" value="CAG8451993.1"/>
    <property type="molecule type" value="Genomic_DNA"/>
</dbReference>
<reference evidence="1" key="1">
    <citation type="submission" date="2021-06" db="EMBL/GenBank/DDBJ databases">
        <authorList>
            <person name="Kallberg Y."/>
            <person name="Tangrot J."/>
            <person name="Rosling A."/>
        </authorList>
    </citation>
    <scope>NUCLEOTIDE SEQUENCE</scope>
    <source>
        <strain evidence="1">28 12/20/2015</strain>
    </source>
</reference>
<comment type="caution">
    <text evidence="1">The sequence shown here is derived from an EMBL/GenBank/DDBJ whole genome shotgun (WGS) entry which is preliminary data.</text>
</comment>
<evidence type="ECO:0000313" key="2">
    <source>
        <dbReference type="Proteomes" id="UP000789366"/>
    </source>
</evidence>
<protein>
    <submittedName>
        <fullName evidence="1">689_t:CDS:1</fullName>
    </submittedName>
</protein>
<organism evidence="1 2">
    <name type="scientific">Cetraspora pellucida</name>
    <dbReference type="NCBI Taxonomy" id="1433469"/>
    <lineage>
        <taxon>Eukaryota</taxon>
        <taxon>Fungi</taxon>
        <taxon>Fungi incertae sedis</taxon>
        <taxon>Mucoromycota</taxon>
        <taxon>Glomeromycotina</taxon>
        <taxon>Glomeromycetes</taxon>
        <taxon>Diversisporales</taxon>
        <taxon>Gigasporaceae</taxon>
        <taxon>Cetraspora</taxon>
    </lineage>
</organism>
<accession>A0ACA9K540</accession>